<dbReference type="GO" id="GO:0140662">
    <property type="term" value="F:ATP-dependent protein folding chaperone"/>
    <property type="evidence" value="ECO:0007669"/>
    <property type="project" value="InterPro"/>
</dbReference>
<dbReference type="InterPro" id="IPR053374">
    <property type="entry name" value="TCP-1_chaperonin"/>
</dbReference>
<dbReference type="GO" id="GO:0005737">
    <property type="term" value="C:cytoplasm"/>
    <property type="evidence" value="ECO:0007669"/>
    <property type="project" value="UniProtKB-SubCell"/>
</dbReference>
<dbReference type="STRING" id="857967.G0R318"/>
<dbReference type="SUPFAM" id="SSF52029">
    <property type="entry name" value="GroEL apical domain-like"/>
    <property type="match status" value="1"/>
</dbReference>
<dbReference type="FunFam" id="1.10.560.10:FF:000070">
    <property type="entry name" value="Uncharacterized protein"/>
    <property type="match status" value="1"/>
</dbReference>
<evidence type="ECO:0000256" key="9">
    <source>
        <dbReference type="ARBA" id="ARBA00024677"/>
    </source>
</evidence>
<reference evidence="12 13" key="1">
    <citation type="submission" date="2011-07" db="EMBL/GenBank/DDBJ databases">
        <authorList>
            <person name="Coyne R."/>
            <person name="Brami D."/>
            <person name="Johnson J."/>
            <person name="Hostetler J."/>
            <person name="Hannick L."/>
            <person name="Clark T."/>
            <person name="Cassidy-Hanley D."/>
            <person name="Inman J."/>
        </authorList>
    </citation>
    <scope>NUCLEOTIDE SEQUENCE [LARGE SCALE GENOMIC DNA]</scope>
    <source>
        <strain evidence="12 13">G5</strain>
    </source>
</reference>
<organism evidence="12 13">
    <name type="scientific">Ichthyophthirius multifiliis</name>
    <name type="common">White spot disease agent</name>
    <name type="synonym">Ich</name>
    <dbReference type="NCBI Taxonomy" id="5932"/>
    <lineage>
        <taxon>Eukaryota</taxon>
        <taxon>Sar</taxon>
        <taxon>Alveolata</taxon>
        <taxon>Ciliophora</taxon>
        <taxon>Intramacronucleata</taxon>
        <taxon>Oligohymenophorea</taxon>
        <taxon>Hymenostomatida</taxon>
        <taxon>Ophryoglenina</taxon>
        <taxon>Ichthyophthirius</taxon>
    </lineage>
</organism>
<evidence type="ECO:0000313" key="13">
    <source>
        <dbReference type="Proteomes" id="UP000008983"/>
    </source>
</evidence>
<dbReference type="InParanoid" id="G0R318"/>
<dbReference type="InterPro" id="IPR054827">
    <property type="entry name" value="thermosome_alpha"/>
</dbReference>
<dbReference type="CDD" id="cd03335">
    <property type="entry name" value="TCP1_alpha"/>
    <property type="match status" value="1"/>
</dbReference>
<dbReference type="Gene3D" id="3.50.7.10">
    <property type="entry name" value="GroEL"/>
    <property type="match status" value="1"/>
</dbReference>
<dbReference type="GO" id="GO:0051082">
    <property type="term" value="F:unfolded protein binding"/>
    <property type="evidence" value="ECO:0007669"/>
    <property type="project" value="InterPro"/>
</dbReference>
<dbReference type="GeneID" id="14904225"/>
<comment type="function">
    <text evidence="9">Molecular chaperone; assists the folding of proteins upon ATP hydrolysis. Known to play a role, in vitro, in the folding of actin and tubulin.</text>
</comment>
<dbReference type="InterPro" id="IPR027409">
    <property type="entry name" value="GroEL-like_apical_dom_sf"/>
</dbReference>
<keyword evidence="13" id="KW-1185">Reference proteome</keyword>
<dbReference type="OrthoDB" id="496at2759"/>
<gene>
    <name evidence="12" type="ORF">IMG5_182340</name>
</gene>
<dbReference type="NCBIfam" id="TIGR02340">
    <property type="entry name" value="chap_CCT_alpha"/>
    <property type="match status" value="1"/>
</dbReference>
<comment type="subcellular location">
    <subcellularLocation>
        <location evidence="1">Cytoplasm</location>
    </subcellularLocation>
</comment>
<dbReference type="OMA" id="RGPNDYQ"/>
<dbReference type="PROSITE" id="PS00751">
    <property type="entry name" value="TCP1_2"/>
    <property type="match status" value="1"/>
</dbReference>
<sequence length="546" mass="59282">MTSVSILGERDQGQDVRTNNVTAVLAVANIVKSSLGPQGLDKMLVDDVGDVTITNDGATILRQLEVQHPAAKVIVELSQLQDKEVGDGTTSVVILAAELLKRANELIKNKVHPTNIISGYKIAAKEACAYIKDHLAISVSSLGPEALVNAAKTSMSSKLIGPDSEHFAKIVVEAVEAVKMTNLLGESKYPIKNVKIIKVHGQSSLQSALTRGYILQTQRSCQQMKTQVKKARIALLDFNLNKFRLQMGIQVLVNDPKNLEKIRFKECEILKERCEKIIKAGANVILTTGGMDDVATKYLVEAGVLGLRRVDKQDLRRIAKASGGQVVTTLATPEGDEVFEEAFLGECEEVYEEAVGDNDCVFFKGMKKSNCASIVIRGANEFMIDEVDRSIHDSLCVVKRTLESGYVVAGGGAVEVALSVKLEDFARTLGTKEQNAVAEFCEALNIIPKVLANNAAQDATELLSKLRALHCASQTSDDPAKKELKNCGLDLILGKVRNNVKAGVLEPMVSKIKAIRFATEAAITILRIDDMIKLSPQQEDLPQGRH</sequence>
<dbReference type="eggNOG" id="KOG0360">
    <property type="taxonomic scope" value="Eukaryota"/>
</dbReference>
<dbReference type="AlphaFoldDB" id="G0R318"/>
<keyword evidence="7 11" id="KW-0067">ATP-binding</keyword>
<dbReference type="PRINTS" id="PR00304">
    <property type="entry name" value="TCOMPLEXTCP1"/>
</dbReference>
<dbReference type="Gene3D" id="3.30.260.10">
    <property type="entry name" value="TCP-1-like chaperonin intermediate domain"/>
    <property type="match status" value="1"/>
</dbReference>
<keyword evidence="5" id="KW-0963">Cytoplasm</keyword>
<dbReference type="SUPFAM" id="SSF48592">
    <property type="entry name" value="GroEL equatorial domain-like"/>
    <property type="match status" value="1"/>
</dbReference>
<proteinExistence type="inferred from homology"/>
<evidence type="ECO:0000256" key="4">
    <source>
        <dbReference type="ARBA" id="ARBA00014424"/>
    </source>
</evidence>
<dbReference type="InterPro" id="IPR027413">
    <property type="entry name" value="GROEL-like_equatorial_sf"/>
</dbReference>
<accession>G0R318</accession>
<dbReference type="FunCoup" id="G0R318">
    <property type="interactions" value="626"/>
</dbReference>
<evidence type="ECO:0000256" key="6">
    <source>
        <dbReference type="ARBA" id="ARBA00022741"/>
    </source>
</evidence>
<dbReference type="EMBL" id="GL984286">
    <property type="protein sequence ID" value="EGR28150.1"/>
    <property type="molecule type" value="Genomic_DNA"/>
</dbReference>
<evidence type="ECO:0000256" key="2">
    <source>
        <dbReference type="ARBA" id="ARBA00008020"/>
    </source>
</evidence>
<dbReference type="Gene3D" id="1.10.560.10">
    <property type="entry name" value="GroEL-like equatorial domain"/>
    <property type="match status" value="1"/>
</dbReference>
<evidence type="ECO:0000256" key="1">
    <source>
        <dbReference type="ARBA" id="ARBA00004496"/>
    </source>
</evidence>
<evidence type="ECO:0000256" key="5">
    <source>
        <dbReference type="ARBA" id="ARBA00022490"/>
    </source>
</evidence>
<evidence type="ECO:0000256" key="11">
    <source>
        <dbReference type="RuleBase" id="RU004187"/>
    </source>
</evidence>
<dbReference type="PANTHER" id="PTHR11353">
    <property type="entry name" value="CHAPERONIN"/>
    <property type="match status" value="1"/>
</dbReference>
<evidence type="ECO:0000256" key="3">
    <source>
        <dbReference type="ARBA" id="ARBA00011531"/>
    </source>
</evidence>
<protein>
    <recommendedName>
        <fullName evidence="4">T-complex protein 1 subunit alpha</fullName>
    </recommendedName>
    <alternativeName>
        <fullName evidence="10">CCT-alpha</fullName>
    </alternativeName>
</protein>
<dbReference type="InterPro" id="IPR002423">
    <property type="entry name" value="Cpn60/GroEL/TCP-1"/>
</dbReference>
<dbReference type="Proteomes" id="UP000008983">
    <property type="component" value="Unassembled WGS sequence"/>
</dbReference>
<dbReference type="InterPro" id="IPR027410">
    <property type="entry name" value="TCP-1-like_intermed_sf"/>
</dbReference>
<dbReference type="RefSeq" id="XP_004027495.1">
    <property type="nucleotide sequence ID" value="XM_004027446.1"/>
</dbReference>
<evidence type="ECO:0000313" key="12">
    <source>
        <dbReference type="EMBL" id="EGR28150.1"/>
    </source>
</evidence>
<evidence type="ECO:0000256" key="10">
    <source>
        <dbReference type="ARBA" id="ARBA00030049"/>
    </source>
</evidence>
<keyword evidence="8 11" id="KW-0143">Chaperone</keyword>
<dbReference type="Pfam" id="PF00118">
    <property type="entry name" value="Cpn60_TCP1"/>
    <property type="match status" value="1"/>
</dbReference>
<dbReference type="NCBIfam" id="NF041083">
    <property type="entry name" value="thermosome_beta"/>
    <property type="match status" value="1"/>
</dbReference>
<comment type="subunit">
    <text evidence="3">Heterooligomeric complex of about 850 to 900 kDa that forms two stacked rings, 12 to 16 nm in diameter.</text>
</comment>
<dbReference type="GO" id="GO:0016887">
    <property type="term" value="F:ATP hydrolysis activity"/>
    <property type="evidence" value="ECO:0007669"/>
    <property type="project" value="InterPro"/>
</dbReference>
<evidence type="ECO:0000256" key="7">
    <source>
        <dbReference type="ARBA" id="ARBA00022840"/>
    </source>
</evidence>
<dbReference type="GO" id="GO:0005524">
    <property type="term" value="F:ATP binding"/>
    <property type="evidence" value="ECO:0007669"/>
    <property type="project" value="UniProtKB-KW"/>
</dbReference>
<dbReference type="InterPro" id="IPR002194">
    <property type="entry name" value="Chaperonin_TCP-1_CS"/>
</dbReference>
<keyword evidence="6 11" id="KW-0547">Nucleotide-binding</keyword>
<name>G0R318_ICHMU</name>
<dbReference type="InterPro" id="IPR012715">
    <property type="entry name" value="Chap_CCT_alpha"/>
</dbReference>
<dbReference type="NCBIfam" id="NF041082">
    <property type="entry name" value="thermosome_alpha"/>
    <property type="match status" value="1"/>
</dbReference>
<evidence type="ECO:0000256" key="8">
    <source>
        <dbReference type="ARBA" id="ARBA00023186"/>
    </source>
</evidence>
<dbReference type="PROSITE" id="PS00750">
    <property type="entry name" value="TCP1_1"/>
    <property type="match status" value="1"/>
</dbReference>
<comment type="similarity">
    <text evidence="2 11">Belongs to the TCP-1 chaperonin family.</text>
</comment>
<dbReference type="InterPro" id="IPR017998">
    <property type="entry name" value="Chaperone_TCP-1"/>
</dbReference>
<dbReference type="PROSITE" id="PS00995">
    <property type="entry name" value="TCP1_3"/>
    <property type="match status" value="1"/>
</dbReference>
<dbReference type="SUPFAM" id="SSF54849">
    <property type="entry name" value="GroEL-intermediate domain like"/>
    <property type="match status" value="1"/>
</dbReference>